<name>A0AB39HTA2_9BACI</name>
<dbReference type="GO" id="GO:0008948">
    <property type="term" value="F:oxaloacetate decarboxylase activity"/>
    <property type="evidence" value="ECO:0007669"/>
    <property type="project" value="UniProtKB-EC"/>
</dbReference>
<keyword evidence="13" id="KW-0460">Magnesium</keyword>
<dbReference type="SUPFAM" id="SSF89562">
    <property type="entry name" value="RraA-like"/>
    <property type="match status" value="1"/>
</dbReference>
<evidence type="ECO:0000256" key="2">
    <source>
        <dbReference type="ARBA" id="ARBA00001968"/>
    </source>
</evidence>
<comment type="similarity">
    <text evidence="3">Belongs to the class II aldolase/RraA-like family.</text>
</comment>
<keyword evidence="13" id="KW-0479">Metal-binding</keyword>
<comment type="catalytic activity">
    <reaction evidence="12">
        <text>oxaloacetate + H(+) = pyruvate + CO2</text>
        <dbReference type="Rhea" id="RHEA:15641"/>
        <dbReference type="ChEBI" id="CHEBI:15361"/>
        <dbReference type="ChEBI" id="CHEBI:15378"/>
        <dbReference type="ChEBI" id="CHEBI:16452"/>
        <dbReference type="ChEBI" id="CHEBI:16526"/>
        <dbReference type="EC" id="4.1.1.112"/>
    </reaction>
</comment>
<evidence type="ECO:0000256" key="13">
    <source>
        <dbReference type="PIRSR" id="PIRSR605493-1"/>
    </source>
</evidence>
<evidence type="ECO:0000256" key="6">
    <source>
        <dbReference type="ARBA" id="ARBA00012947"/>
    </source>
</evidence>
<comment type="cofactor">
    <cofactor evidence="2">
        <name>a divalent metal cation</name>
        <dbReference type="ChEBI" id="CHEBI:60240"/>
    </cofactor>
</comment>
<protein>
    <recommendedName>
        <fullName evidence="7">Putative 4-hydroxy-4-methyl-2-oxoglutarate aldolase</fullName>
        <ecNumber evidence="6">4.1.1.112</ecNumber>
        <ecNumber evidence="5">4.1.3.17</ecNumber>
    </recommendedName>
    <alternativeName>
        <fullName evidence="11">Oxaloacetate decarboxylase</fullName>
    </alternativeName>
    <alternativeName>
        <fullName evidence="9">Regulator of ribonuclease activity homolog</fullName>
    </alternativeName>
    <alternativeName>
        <fullName evidence="10">RraA-like protein</fullName>
    </alternativeName>
</protein>
<dbReference type="CDD" id="cd16841">
    <property type="entry name" value="RraA_family"/>
    <property type="match status" value="1"/>
</dbReference>
<comment type="catalytic activity">
    <reaction evidence="1">
        <text>4-hydroxy-4-methyl-2-oxoglutarate = 2 pyruvate</text>
        <dbReference type="Rhea" id="RHEA:22748"/>
        <dbReference type="ChEBI" id="CHEBI:15361"/>
        <dbReference type="ChEBI" id="CHEBI:58276"/>
        <dbReference type="EC" id="4.1.3.17"/>
    </reaction>
</comment>
<dbReference type="EMBL" id="CP162599">
    <property type="protein sequence ID" value="XDK33934.1"/>
    <property type="molecule type" value="Genomic_DNA"/>
</dbReference>
<comment type="function">
    <text evidence="8">Catalyzes the aldol cleavage of 4-hydroxy-4-methyl-2-oxoglutarate (HMG) into 2 molecules of pyruvate. Also contains a secondary oxaloacetate (OAA) decarboxylase activity due to the common pyruvate enolate transition state formed following C-C bond cleavage in the retro-aldol and decarboxylation reactions.</text>
</comment>
<dbReference type="PANTHER" id="PTHR33254">
    <property type="entry name" value="4-HYDROXY-4-METHYL-2-OXOGLUTARATE ALDOLASE 3-RELATED"/>
    <property type="match status" value="1"/>
</dbReference>
<feature type="binding site" evidence="13">
    <location>
        <position position="119"/>
    </location>
    <ligand>
        <name>Mg(2+)</name>
        <dbReference type="ChEBI" id="CHEBI:18420"/>
    </ligand>
</feature>
<accession>A0AB39HTA2</accession>
<evidence type="ECO:0000256" key="5">
    <source>
        <dbReference type="ARBA" id="ARBA00012213"/>
    </source>
</evidence>
<evidence type="ECO:0000256" key="1">
    <source>
        <dbReference type="ARBA" id="ARBA00001342"/>
    </source>
</evidence>
<feature type="binding site" evidence="13">
    <location>
        <begin position="96"/>
        <end position="99"/>
    </location>
    <ligand>
        <name>substrate</name>
    </ligand>
</feature>
<feature type="binding site" evidence="13">
    <location>
        <position position="118"/>
    </location>
    <ligand>
        <name>substrate</name>
    </ligand>
</feature>
<proteinExistence type="inferred from homology"/>
<comment type="subunit">
    <text evidence="4">Homotrimer.</text>
</comment>
<dbReference type="PANTHER" id="PTHR33254:SF4">
    <property type="entry name" value="4-HYDROXY-4-METHYL-2-OXOGLUTARATE ALDOLASE 3-RELATED"/>
    <property type="match status" value="1"/>
</dbReference>
<organism evidence="14">
    <name type="scientific">Ornithinibacillus sp. 4-3</name>
    <dbReference type="NCBI Taxonomy" id="3231488"/>
    <lineage>
        <taxon>Bacteria</taxon>
        <taxon>Bacillati</taxon>
        <taxon>Bacillota</taxon>
        <taxon>Bacilli</taxon>
        <taxon>Bacillales</taxon>
        <taxon>Bacillaceae</taxon>
        <taxon>Ornithinibacillus</taxon>
    </lineage>
</organism>
<dbReference type="InterPro" id="IPR005493">
    <property type="entry name" value="RraA/RraA-like"/>
</dbReference>
<reference evidence="14" key="1">
    <citation type="submission" date="2024-07" db="EMBL/GenBank/DDBJ databases">
        <title>Halotolerant mesophilic bacterium Ornithinibacillus sp. 4-3, sp. nov., isolated from soil.</title>
        <authorList>
            <person name="Sidarenka A.V."/>
            <person name="Guliayeva D.E."/>
            <person name="Leanovich S.I."/>
            <person name="Hileuskaya K.S."/>
            <person name="Akhremchuk A.E."/>
            <person name="Sikolenko M.A."/>
            <person name="Valentovich L.N."/>
        </authorList>
    </citation>
    <scope>NUCLEOTIDE SEQUENCE</scope>
    <source>
        <strain evidence="14">4-3</strain>
    </source>
</reference>
<dbReference type="AlphaFoldDB" id="A0AB39HTA2"/>
<dbReference type="Pfam" id="PF03737">
    <property type="entry name" value="RraA-like"/>
    <property type="match status" value="1"/>
</dbReference>
<dbReference type="Gene3D" id="3.50.30.40">
    <property type="entry name" value="Ribonuclease E inhibitor RraA/RraA-like"/>
    <property type="match status" value="1"/>
</dbReference>
<sequence>MSEKRIYYRRNRADKALLEKYQHVVTPHISDNMDRLRGGTAELRPLHGDGKLVGTALTVKTRPGDNLIIHKALDMLEPGDVLVVDAGGELKNAVFGEIMMTIAMEKQAAGIVINGSIRDVAAFKEANYPIYAKGVTHLGPYKDGPGEINVPVEIDSMIVNPGDLVVGDEDGLVVVPLAETEGLLPKIDAYQAKEEKQIEEIKAGTVDRSWIDKTLKEKGYQFIE</sequence>
<comment type="cofactor">
    <cofactor evidence="13">
        <name>Mg(2+)</name>
        <dbReference type="ChEBI" id="CHEBI:18420"/>
    </cofactor>
</comment>
<dbReference type="RefSeq" id="WP_368654612.1">
    <property type="nucleotide sequence ID" value="NZ_CP162599.1"/>
</dbReference>
<evidence type="ECO:0000256" key="11">
    <source>
        <dbReference type="ARBA" id="ARBA00032305"/>
    </source>
</evidence>
<evidence type="ECO:0000256" key="7">
    <source>
        <dbReference type="ARBA" id="ARBA00016549"/>
    </source>
</evidence>
<evidence type="ECO:0000256" key="9">
    <source>
        <dbReference type="ARBA" id="ARBA00029596"/>
    </source>
</evidence>
<evidence type="ECO:0000256" key="8">
    <source>
        <dbReference type="ARBA" id="ARBA00025046"/>
    </source>
</evidence>
<gene>
    <name evidence="14" type="ORF">AB4Y30_06170</name>
</gene>
<dbReference type="GO" id="GO:0046872">
    <property type="term" value="F:metal ion binding"/>
    <property type="evidence" value="ECO:0007669"/>
    <property type="project" value="UniProtKB-KW"/>
</dbReference>
<evidence type="ECO:0000313" key="14">
    <source>
        <dbReference type="EMBL" id="XDK33934.1"/>
    </source>
</evidence>
<dbReference type="InterPro" id="IPR036704">
    <property type="entry name" value="RraA/RraA-like_sf"/>
</dbReference>
<evidence type="ECO:0000256" key="12">
    <source>
        <dbReference type="ARBA" id="ARBA00047973"/>
    </source>
</evidence>
<evidence type="ECO:0000256" key="10">
    <source>
        <dbReference type="ARBA" id="ARBA00030169"/>
    </source>
</evidence>
<dbReference type="NCBIfam" id="NF004850">
    <property type="entry name" value="PRK06201.1"/>
    <property type="match status" value="1"/>
</dbReference>
<evidence type="ECO:0000256" key="4">
    <source>
        <dbReference type="ARBA" id="ARBA00011233"/>
    </source>
</evidence>
<dbReference type="EC" id="4.1.3.17" evidence="5"/>
<dbReference type="EC" id="4.1.1.112" evidence="6"/>
<dbReference type="GO" id="GO:0047443">
    <property type="term" value="F:4-hydroxy-4-methyl-2-oxoglutarate aldolase activity"/>
    <property type="evidence" value="ECO:0007669"/>
    <property type="project" value="UniProtKB-EC"/>
</dbReference>
<evidence type="ECO:0000256" key="3">
    <source>
        <dbReference type="ARBA" id="ARBA00008621"/>
    </source>
</evidence>